<protein>
    <submittedName>
        <fullName evidence="1">Uncharacterized protein</fullName>
    </submittedName>
</protein>
<organism evidence="1 2">
    <name type="scientific">Candidatus Kaiserbacteria bacterium RIFCSPHIGHO2_01_FULL_54_36</name>
    <dbReference type="NCBI Taxonomy" id="1798482"/>
    <lineage>
        <taxon>Bacteria</taxon>
        <taxon>Candidatus Kaiseribacteriota</taxon>
    </lineage>
</organism>
<name>A0A1F6CKN5_9BACT</name>
<comment type="caution">
    <text evidence="1">The sequence shown here is derived from an EMBL/GenBank/DDBJ whole genome shotgun (WGS) entry which is preliminary data.</text>
</comment>
<evidence type="ECO:0000313" key="1">
    <source>
        <dbReference type="EMBL" id="OGG49806.1"/>
    </source>
</evidence>
<proteinExistence type="predicted"/>
<dbReference type="Proteomes" id="UP000178370">
    <property type="component" value="Unassembled WGS sequence"/>
</dbReference>
<evidence type="ECO:0000313" key="2">
    <source>
        <dbReference type="Proteomes" id="UP000178370"/>
    </source>
</evidence>
<gene>
    <name evidence="1" type="ORF">A2763_03560</name>
</gene>
<dbReference type="EMBL" id="MFKV01000027">
    <property type="protein sequence ID" value="OGG49806.1"/>
    <property type="molecule type" value="Genomic_DNA"/>
</dbReference>
<dbReference type="AlphaFoldDB" id="A0A1F6CKN5"/>
<accession>A0A1F6CKN5</accession>
<reference evidence="1 2" key="1">
    <citation type="journal article" date="2016" name="Nat. Commun.">
        <title>Thousands of microbial genomes shed light on interconnected biogeochemical processes in an aquifer system.</title>
        <authorList>
            <person name="Anantharaman K."/>
            <person name="Brown C.T."/>
            <person name="Hug L.A."/>
            <person name="Sharon I."/>
            <person name="Castelle C.J."/>
            <person name="Probst A.J."/>
            <person name="Thomas B.C."/>
            <person name="Singh A."/>
            <person name="Wilkins M.J."/>
            <person name="Karaoz U."/>
            <person name="Brodie E.L."/>
            <person name="Williams K.H."/>
            <person name="Hubbard S.S."/>
            <person name="Banfield J.F."/>
        </authorList>
    </citation>
    <scope>NUCLEOTIDE SEQUENCE [LARGE SCALE GENOMIC DNA]</scope>
</reference>
<sequence length="82" mass="9270">MAGYIKALNQARSALAVFKAERERKGYVSPESLPMSYVITSDREQAALWQIALHGHWKLRDGLKKAFFGSLQDFLASYQSYG</sequence>